<sequence length="259" mass="29371">MIHNLKRQLKADKLFITACDGANNRIIKAFNHLEPAMQEQPDDPDAVTMELTADKPRLSVPIVTADNHTYGTIHIVHTEPFEPTEEQLMQLQSMAAFIAYAIDLENTAVTDSLTGLYNRRYLHKLFDNGEAPSGVMFIDLNDFKWINDQFGHETGDKLLIQISNRLRSHLRKSDRIIRYGGDEFLICFPQLAEESGIRTVKEKIERSFQDPFLTDDVPVFITASIGVSSNQGVYVSLRQLIANADQAMYAAKQHYKNSL</sequence>
<dbReference type="SUPFAM" id="SSF55781">
    <property type="entry name" value="GAF domain-like"/>
    <property type="match status" value="1"/>
</dbReference>
<protein>
    <recommendedName>
        <fullName evidence="1">GGDEF domain-containing protein</fullName>
    </recommendedName>
</protein>
<dbReference type="Pfam" id="PF00990">
    <property type="entry name" value="GGDEF"/>
    <property type="match status" value="1"/>
</dbReference>
<organism evidence="2 3">
    <name type="scientific">Paenibacillus radicis</name>
    <name type="common">ex Gao et al. 2016</name>
    <dbReference type="NCBI Taxonomy" id="1737354"/>
    <lineage>
        <taxon>Bacteria</taxon>
        <taxon>Bacillati</taxon>
        <taxon>Bacillota</taxon>
        <taxon>Bacilli</taxon>
        <taxon>Bacillales</taxon>
        <taxon>Paenibacillaceae</taxon>
        <taxon>Paenibacillus</taxon>
    </lineage>
</organism>
<dbReference type="InterPro" id="IPR000160">
    <property type="entry name" value="GGDEF_dom"/>
</dbReference>
<evidence type="ECO:0000313" key="3">
    <source>
        <dbReference type="Proteomes" id="UP000600247"/>
    </source>
</evidence>
<name>A0A917M2K5_9BACL</name>
<keyword evidence="3" id="KW-1185">Reference proteome</keyword>
<dbReference type="EMBL" id="BMHY01000006">
    <property type="protein sequence ID" value="GGG75208.1"/>
    <property type="molecule type" value="Genomic_DNA"/>
</dbReference>
<feature type="domain" description="GGDEF" evidence="1">
    <location>
        <begin position="131"/>
        <end position="259"/>
    </location>
</feature>
<comment type="caution">
    <text evidence="2">The sequence shown here is derived from an EMBL/GenBank/DDBJ whole genome shotgun (WGS) entry which is preliminary data.</text>
</comment>
<reference evidence="2 3" key="1">
    <citation type="journal article" date="2014" name="Int. J. Syst. Evol. Microbiol.">
        <title>Complete genome sequence of Corynebacterium casei LMG S-19264T (=DSM 44701T), isolated from a smear-ripened cheese.</title>
        <authorList>
            <consortium name="US DOE Joint Genome Institute (JGI-PGF)"/>
            <person name="Walter F."/>
            <person name="Albersmeier A."/>
            <person name="Kalinowski J."/>
            <person name="Ruckert C."/>
        </authorList>
    </citation>
    <scope>NUCLEOTIDE SEQUENCE [LARGE SCALE GENOMIC DNA]</scope>
    <source>
        <strain evidence="2 3">CGMCC 1.15286</strain>
    </source>
</reference>
<dbReference type="Proteomes" id="UP000600247">
    <property type="component" value="Unassembled WGS sequence"/>
</dbReference>
<dbReference type="InterPro" id="IPR043128">
    <property type="entry name" value="Rev_trsase/Diguanyl_cyclase"/>
</dbReference>
<dbReference type="AlphaFoldDB" id="A0A917M2K5"/>
<dbReference type="InterPro" id="IPR052163">
    <property type="entry name" value="DGC-Regulatory_Protein"/>
</dbReference>
<dbReference type="SMART" id="SM00267">
    <property type="entry name" value="GGDEF"/>
    <property type="match status" value="1"/>
</dbReference>
<dbReference type="PANTHER" id="PTHR46663:SF2">
    <property type="entry name" value="GGDEF DOMAIN-CONTAINING PROTEIN"/>
    <property type="match status" value="1"/>
</dbReference>
<gene>
    <name evidence="2" type="ORF">GCM10010918_34300</name>
</gene>
<accession>A0A917M2K5</accession>
<dbReference type="InterPro" id="IPR029787">
    <property type="entry name" value="Nucleotide_cyclase"/>
</dbReference>
<evidence type="ECO:0000313" key="2">
    <source>
        <dbReference type="EMBL" id="GGG75208.1"/>
    </source>
</evidence>
<dbReference type="SUPFAM" id="SSF55073">
    <property type="entry name" value="Nucleotide cyclase"/>
    <property type="match status" value="1"/>
</dbReference>
<dbReference type="PROSITE" id="PS50887">
    <property type="entry name" value="GGDEF"/>
    <property type="match status" value="1"/>
</dbReference>
<dbReference type="CDD" id="cd01949">
    <property type="entry name" value="GGDEF"/>
    <property type="match status" value="1"/>
</dbReference>
<dbReference type="Gene3D" id="3.30.70.270">
    <property type="match status" value="1"/>
</dbReference>
<evidence type="ECO:0000259" key="1">
    <source>
        <dbReference type="PROSITE" id="PS50887"/>
    </source>
</evidence>
<proteinExistence type="predicted"/>
<dbReference type="PANTHER" id="PTHR46663">
    <property type="entry name" value="DIGUANYLATE CYCLASE DGCT-RELATED"/>
    <property type="match status" value="1"/>
</dbReference>
<dbReference type="NCBIfam" id="TIGR00254">
    <property type="entry name" value="GGDEF"/>
    <property type="match status" value="1"/>
</dbReference>